<gene>
    <name evidence="3" type="ORF">JNB61_10965</name>
</gene>
<keyword evidence="1" id="KW-0238">DNA-binding</keyword>
<dbReference type="Gene3D" id="3.30.450.40">
    <property type="match status" value="1"/>
</dbReference>
<feature type="domain" description="OmpR/PhoB-type" evidence="2">
    <location>
        <begin position="286"/>
        <end position="359"/>
    </location>
</feature>
<dbReference type="InterPro" id="IPR001867">
    <property type="entry name" value="OmpR/PhoB-type_DNA-bd"/>
</dbReference>
<dbReference type="EMBL" id="JAEUAX010000005">
    <property type="protein sequence ID" value="MBW9110293.1"/>
    <property type="molecule type" value="Genomic_DNA"/>
</dbReference>
<dbReference type="SMART" id="SM00862">
    <property type="entry name" value="Trans_reg_C"/>
    <property type="match status" value="1"/>
</dbReference>
<reference evidence="3 4" key="1">
    <citation type="journal article" date="2021" name="MBio">
        <title>Poor Competitiveness of Bradyrhizobium in Pigeon Pea Root Colonization in Indian Soils.</title>
        <authorList>
            <person name="Chalasani D."/>
            <person name="Basu A."/>
            <person name="Pullabhotla S.V.S.R.N."/>
            <person name="Jorrin B."/>
            <person name="Neal A.L."/>
            <person name="Poole P.S."/>
            <person name="Podile A.R."/>
            <person name="Tkacz A."/>
        </authorList>
    </citation>
    <scope>NUCLEOTIDE SEQUENCE [LARGE SCALE GENOMIC DNA]</scope>
    <source>
        <strain evidence="3 4">HU12</strain>
    </source>
</reference>
<dbReference type="InterPro" id="IPR029016">
    <property type="entry name" value="GAF-like_dom_sf"/>
</dbReference>
<keyword evidence="4" id="KW-1185">Reference proteome</keyword>
<evidence type="ECO:0000259" key="2">
    <source>
        <dbReference type="SMART" id="SM00862"/>
    </source>
</evidence>
<evidence type="ECO:0000256" key="1">
    <source>
        <dbReference type="ARBA" id="ARBA00023125"/>
    </source>
</evidence>
<accession>A0ABS7I1D2</accession>
<evidence type="ECO:0000313" key="4">
    <source>
        <dbReference type="Proteomes" id="UP000777440"/>
    </source>
</evidence>
<name>A0ABS7I1D2_9MICO</name>
<protein>
    <submittedName>
        <fullName evidence="3">GAF domain-containing protein</fullName>
    </submittedName>
</protein>
<dbReference type="InterPro" id="IPR003018">
    <property type="entry name" value="GAF"/>
</dbReference>
<dbReference type="Pfam" id="PF01590">
    <property type="entry name" value="GAF"/>
    <property type="match status" value="1"/>
</dbReference>
<evidence type="ECO:0000313" key="3">
    <source>
        <dbReference type="EMBL" id="MBW9110293.1"/>
    </source>
</evidence>
<comment type="caution">
    <text evidence="3">The sequence shown here is derived from an EMBL/GenBank/DDBJ whole genome shotgun (WGS) entry which is preliminary data.</text>
</comment>
<dbReference type="Proteomes" id="UP000777440">
    <property type="component" value="Unassembled WGS sequence"/>
</dbReference>
<proteinExistence type="predicted"/>
<sequence>MIGGAAPPEAPRPVVARSWRRVIGMGVQPSGLNGRCVSDLGQLERLRQMSPLRHVIDDIRGVLVGSAEAADYVVVVTDAGGTVLWRDGSPRVRATADRLGFAEGALWTEEQVGTNAIGTALAEATPVELFAGEHFEQQQHPWYCSASPIHDPRTGELIGVVDVSGPALTLHPAIAPLVTSSARIAESSLWNRHQAQLERLRHATAHLVRTGPALVVDDDGWVAHQVGTTSRARIAAPASGVPIAVPGVGICIPEQLPHGWLVRPSGSRTTLRAELRGTLLEVYADGEPWRLALTPRHADILRLLAAAGPPGLTARRLSLAVFGDPDHEVSVRAEVSRLRRAVGAVIATAPYRIADGVQFTVADAEDAASRHPPA</sequence>
<organism evidence="3 4">
    <name type="scientific">Microbacterium ureisolvens</name>
    <dbReference type="NCBI Taxonomy" id="2781186"/>
    <lineage>
        <taxon>Bacteria</taxon>
        <taxon>Bacillati</taxon>
        <taxon>Actinomycetota</taxon>
        <taxon>Actinomycetes</taxon>
        <taxon>Micrococcales</taxon>
        <taxon>Microbacteriaceae</taxon>
        <taxon>Microbacterium</taxon>
    </lineage>
</organism>